<evidence type="ECO:0000256" key="2">
    <source>
        <dbReference type="ARBA" id="ARBA00019066"/>
    </source>
</evidence>
<evidence type="ECO:0000256" key="1">
    <source>
        <dbReference type="ARBA" id="ARBA00004683"/>
    </source>
</evidence>
<proteinExistence type="predicted"/>
<comment type="pathway">
    <text evidence="1">Biopolymer metabolism; poly-(R)-3-hydroxybutanoate biosynthesis.</text>
</comment>
<reference evidence="5" key="1">
    <citation type="submission" date="2019-02" db="EMBL/GenBank/DDBJ databases">
        <authorList>
            <person name="Gruber-Vodicka R. H."/>
            <person name="Seah K. B. B."/>
        </authorList>
    </citation>
    <scope>NUCLEOTIDE SEQUENCE</scope>
    <source>
        <strain evidence="5">BECK_DK161</strain>
    </source>
</reference>
<dbReference type="AlphaFoldDB" id="A0A450T8I5"/>
<keyword evidence="3" id="KW-0583">PHB biosynthesis</keyword>
<dbReference type="InterPro" id="IPR010123">
    <property type="entry name" value="PHA_synth_III_E"/>
</dbReference>
<sequence length="420" mass="46301">MNWTEQVESMMKMWNESQKQFLGGWGGLAGGMPGMSGMPGMPGMPDLSNPMSWFMPQWAKNSSTGQATAGNMFSSQAMMMQSLGMLAQAWQSIAPSLAAGKPWQPDFDSFFKQWQSEVLQAPKRVSSAGMNVGELAKSLLGEWGPLLKPWLASIQGTGLSGPLGDMLGGDNSPLGKIFGSSMEPAFKDLAQIPMIGVGREQMATIMRAFDVHVDVRKATQKYQAAMTRAIGEAMKETMEQLVELAKKGEQIQNVRDLIRIWVRTTDKKFTKMYVSEDFIEIQREVSRANLQNKLAQRAVLEMLYKQLDIPTRTELDDAYKTIYNLRKEVRELRGARKQAASESAALADARKRANAEVTELRSVSRKLETELALLQDAVEKMSARLPADEPEKTAGKASAAGGKEPVKVTRKKVSSQKPAA</sequence>
<evidence type="ECO:0000256" key="3">
    <source>
        <dbReference type="ARBA" id="ARBA00022752"/>
    </source>
</evidence>
<dbReference type="EMBL" id="CAADEY010000102">
    <property type="protein sequence ID" value="VFJ63001.1"/>
    <property type="molecule type" value="Genomic_DNA"/>
</dbReference>
<organism evidence="5">
    <name type="scientific">Candidatus Kentrum sp. DK</name>
    <dbReference type="NCBI Taxonomy" id="2126562"/>
    <lineage>
        <taxon>Bacteria</taxon>
        <taxon>Pseudomonadati</taxon>
        <taxon>Pseudomonadota</taxon>
        <taxon>Gammaproteobacteria</taxon>
        <taxon>Candidatus Kentrum</taxon>
    </lineage>
</organism>
<dbReference type="UniPathway" id="UPA00917"/>
<evidence type="ECO:0000256" key="4">
    <source>
        <dbReference type="SAM" id="MobiDB-lite"/>
    </source>
</evidence>
<name>A0A450T8I5_9GAMM</name>
<dbReference type="Pfam" id="PF09712">
    <property type="entry name" value="PHA_synth_III_E"/>
    <property type="match status" value="1"/>
</dbReference>
<dbReference type="GO" id="GO:0042619">
    <property type="term" value="P:poly-hydroxybutyrate biosynthetic process"/>
    <property type="evidence" value="ECO:0007669"/>
    <property type="project" value="UniProtKB-KW"/>
</dbReference>
<evidence type="ECO:0000313" key="5">
    <source>
        <dbReference type="EMBL" id="VFJ63001.1"/>
    </source>
</evidence>
<dbReference type="Gene3D" id="1.10.287.1490">
    <property type="match status" value="1"/>
</dbReference>
<feature type="compositionally biased region" description="Basic and acidic residues" evidence="4">
    <location>
        <begin position="382"/>
        <end position="394"/>
    </location>
</feature>
<protein>
    <recommendedName>
        <fullName evidence="2">Poly(3-hydroxyalkanoate) polymerase subunit PhaE</fullName>
    </recommendedName>
</protein>
<gene>
    <name evidence="5" type="ORF">BECKDK2373C_GA0170839_110213</name>
</gene>
<feature type="region of interest" description="Disordered" evidence="4">
    <location>
        <begin position="382"/>
        <end position="420"/>
    </location>
</feature>
<accession>A0A450T8I5</accession>